<evidence type="ECO:0000256" key="3">
    <source>
        <dbReference type="PIRSR" id="PIRSR605511-2"/>
    </source>
</evidence>
<comment type="cofactor">
    <cofactor evidence="3">
        <name>Zn(2+)</name>
        <dbReference type="ChEBI" id="CHEBI:29105"/>
    </cofactor>
    <text evidence="3">Binds 1 divalent metal cation per subunit.</text>
</comment>
<sequence>MQISVFADVKPLLGESPLWDAETQRLYFIDGLGKRIFRTDGNGANITSWIMPSEIGSIALAREDRLLVALRDGFHWLDLESGELTFIANPEPDAAKNRLNDGKVDPAGRFVCGSMDTGEESPTGMLWQLGSGMSLRKLDNGIICSNGPCWSPDGTTLYFADSFQSEIYAYDYDVKTGSATNKRVFVEMDKSRGGAPDGATVDAEGFIWSAGVFDGRIFRYAPDGSVDRIIEMPVCKITSLNFGGADLDRLFVTSMAEPPLPKYPGDGPLRGAVFVIDGLPTHGIAEPRFAG</sequence>
<feature type="binding site" evidence="3">
    <location>
        <position position="98"/>
    </location>
    <ligand>
        <name>substrate</name>
    </ligand>
</feature>
<keyword evidence="6" id="KW-1185">Reference proteome</keyword>
<keyword evidence="3" id="KW-0479">Metal-binding</keyword>
<dbReference type="GO" id="GO:0005509">
    <property type="term" value="F:calcium ion binding"/>
    <property type="evidence" value="ECO:0007669"/>
    <property type="project" value="TreeGrafter"/>
</dbReference>
<reference evidence="5" key="1">
    <citation type="submission" date="2022-10" db="EMBL/GenBank/DDBJ databases">
        <authorList>
            <person name="Yue Y."/>
        </authorList>
    </citation>
    <scope>NUCLEOTIDE SEQUENCE</scope>
    <source>
        <strain evidence="5">Z654</strain>
    </source>
</reference>
<dbReference type="Proteomes" id="UP001208041">
    <property type="component" value="Unassembled WGS sequence"/>
</dbReference>
<feature type="binding site" evidence="3">
    <location>
        <position position="146"/>
    </location>
    <ligand>
        <name>a divalent metal cation</name>
        <dbReference type="ChEBI" id="CHEBI:60240"/>
    </ligand>
</feature>
<organism evidence="5 6">
    <name type="scientific">Halocynthiibacter halioticoli</name>
    <dbReference type="NCBI Taxonomy" id="2986804"/>
    <lineage>
        <taxon>Bacteria</taxon>
        <taxon>Pseudomonadati</taxon>
        <taxon>Pseudomonadota</taxon>
        <taxon>Alphaproteobacteria</taxon>
        <taxon>Rhodobacterales</taxon>
        <taxon>Paracoccaceae</taxon>
        <taxon>Halocynthiibacter</taxon>
    </lineage>
</organism>
<protein>
    <submittedName>
        <fullName evidence="5">SMP-30/gluconolactonase/LRE family protein</fullName>
    </submittedName>
</protein>
<dbReference type="Pfam" id="PF08450">
    <property type="entry name" value="SGL"/>
    <property type="match status" value="1"/>
</dbReference>
<feature type="domain" description="SMP-30/Gluconolactonase/LRE-like region" evidence="4">
    <location>
        <begin position="13"/>
        <end position="255"/>
    </location>
</feature>
<evidence type="ECO:0000256" key="2">
    <source>
        <dbReference type="PIRSR" id="PIRSR605511-1"/>
    </source>
</evidence>
<feature type="binding site" evidence="3">
    <location>
        <position position="197"/>
    </location>
    <ligand>
        <name>a divalent metal cation</name>
        <dbReference type="ChEBI" id="CHEBI:60240"/>
    </ligand>
</feature>
<keyword evidence="3" id="KW-0862">Zinc</keyword>
<dbReference type="PANTHER" id="PTHR10907">
    <property type="entry name" value="REGUCALCIN"/>
    <property type="match status" value="1"/>
</dbReference>
<evidence type="ECO:0000313" key="5">
    <source>
        <dbReference type="EMBL" id="MCV6823496.1"/>
    </source>
</evidence>
<comment type="similarity">
    <text evidence="1">Belongs to the SMP-30/CGR1 family.</text>
</comment>
<accession>A0AAE3LSI5</accession>
<dbReference type="Gene3D" id="2.120.10.30">
    <property type="entry name" value="TolB, C-terminal domain"/>
    <property type="match status" value="1"/>
</dbReference>
<feature type="active site" description="Proton donor/acceptor" evidence="2">
    <location>
        <position position="197"/>
    </location>
</feature>
<dbReference type="RefSeq" id="WP_263952340.1">
    <property type="nucleotide sequence ID" value="NZ_JAOYFC010000001.1"/>
</dbReference>
<dbReference type="PANTHER" id="PTHR10907:SF47">
    <property type="entry name" value="REGUCALCIN"/>
    <property type="match status" value="1"/>
</dbReference>
<gene>
    <name evidence="5" type="ORF">OH136_02915</name>
</gene>
<dbReference type="AlphaFoldDB" id="A0AAE3LSI5"/>
<evidence type="ECO:0000259" key="4">
    <source>
        <dbReference type="Pfam" id="PF08450"/>
    </source>
</evidence>
<dbReference type="GO" id="GO:0019853">
    <property type="term" value="P:L-ascorbic acid biosynthetic process"/>
    <property type="evidence" value="ECO:0007669"/>
    <property type="project" value="TreeGrafter"/>
</dbReference>
<name>A0AAE3LSI5_9RHOB</name>
<dbReference type="GO" id="GO:0004341">
    <property type="term" value="F:gluconolactonase activity"/>
    <property type="evidence" value="ECO:0007669"/>
    <property type="project" value="TreeGrafter"/>
</dbReference>
<comment type="caution">
    <text evidence="5">The sequence shown here is derived from an EMBL/GenBank/DDBJ whole genome shotgun (WGS) entry which is preliminary data.</text>
</comment>
<dbReference type="PRINTS" id="PR01790">
    <property type="entry name" value="SMP30FAMILY"/>
</dbReference>
<feature type="binding site" evidence="3">
    <location>
        <position position="15"/>
    </location>
    <ligand>
        <name>a divalent metal cation</name>
        <dbReference type="ChEBI" id="CHEBI:60240"/>
    </ligand>
</feature>
<dbReference type="InterPro" id="IPR011042">
    <property type="entry name" value="6-blade_b-propeller_TolB-like"/>
</dbReference>
<dbReference type="InterPro" id="IPR005511">
    <property type="entry name" value="SMP-30"/>
</dbReference>
<feature type="binding site" evidence="3">
    <location>
        <position position="100"/>
    </location>
    <ligand>
        <name>substrate</name>
    </ligand>
</feature>
<dbReference type="SUPFAM" id="SSF63829">
    <property type="entry name" value="Calcium-dependent phosphotriesterase"/>
    <property type="match status" value="1"/>
</dbReference>
<evidence type="ECO:0000313" key="6">
    <source>
        <dbReference type="Proteomes" id="UP001208041"/>
    </source>
</evidence>
<dbReference type="InterPro" id="IPR013658">
    <property type="entry name" value="SGL"/>
</dbReference>
<evidence type="ECO:0000256" key="1">
    <source>
        <dbReference type="ARBA" id="ARBA00008853"/>
    </source>
</evidence>
<dbReference type="EMBL" id="JAOYFC010000001">
    <property type="protein sequence ID" value="MCV6823496.1"/>
    <property type="molecule type" value="Genomic_DNA"/>
</dbReference>
<proteinExistence type="inferred from homology"/>